<dbReference type="PANTHER" id="PTHR11618">
    <property type="entry name" value="TRANSCRIPTION INITIATION FACTOR IIB-RELATED"/>
    <property type="match status" value="1"/>
</dbReference>
<evidence type="ECO:0000256" key="6">
    <source>
        <dbReference type="ARBA" id="ARBA00053882"/>
    </source>
</evidence>
<protein>
    <recommendedName>
        <fullName evidence="2 7">Transcription initiation factor IIB</fullName>
        <shortName evidence="7">TFIIB</shortName>
    </recommendedName>
</protein>
<organism evidence="10 11">
    <name type="scientific">Candidatus Iainarchaeum sp</name>
    <dbReference type="NCBI Taxonomy" id="3101447"/>
    <lineage>
        <taxon>Archaea</taxon>
        <taxon>Candidatus Iainarchaeota</taxon>
        <taxon>Candidatus Iainarchaeia</taxon>
        <taxon>Candidatus Iainarchaeales</taxon>
        <taxon>Candidatus Iainarchaeaceae</taxon>
        <taxon>Candidatus Iainarchaeum</taxon>
    </lineage>
</organism>
<dbReference type="PROSITE" id="PS00782">
    <property type="entry name" value="TFIIB"/>
    <property type="match status" value="1"/>
</dbReference>
<dbReference type="Proteomes" id="UP000675968">
    <property type="component" value="Unassembled WGS sequence"/>
</dbReference>
<dbReference type="Gene3D" id="1.10.472.10">
    <property type="entry name" value="Cyclin-like"/>
    <property type="match status" value="1"/>
</dbReference>
<keyword evidence="3 7" id="KW-0677">Repeat</keyword>
<feature type="domain" description="TFIIB-type" evidence="9">
    <location>
        <begin position="2"/>
        <end position="33"/>
    </location>
</feature>
<dbReference type="FunFam" id="1.10.472.170:FF:000001">
    <property type="entry name" value="Transcription initiation factor IIB"/>
    <property type="match status" value="1"/>
</dbReference>
<keyword evidence="7" id="KW-0862">Zinc</keyword>
<feature type="binding site" evidence="7">
    <location>
        <position position="9"/>
    </location>
    <ligand>
        <name>Zn(2+)</name>
        <dbReference type="ChEBI" id="CHEBI:29105"/>
    </ligand>
</feature>
<gene>
    <name evidence="7" type="primary">tfb</name>
    <name evidence="10" type="ORF">J4215_03510</name>
</gene>
<dbReference type="SUPFAM" id="SSF47954">
    <property type="entry name" value="Cyclin-like"/>
    <property type="match status" value="2"/>
</dbReference>
<evidence type="ECO:0000256" key="7">
    <source>
        <dbReference type="HAMAP-Rule" id="MF_00383"/>
    </source>
</evidence>
<evidence type="ECO:0000256" key="3">
    <source>
        <dbReference type="ARBA" id="ARBA00022737"/>
    </source>
</evidence>
<feature type="repeat" description="2" evidence="7">
    <location>
        <begin position="213"/>
        <end position="294"/>
    </location>
</feature>
<dbReference type="EMBL" id="JAGVWC010000010">
    <property type="protein sequence ID" value="MBS3061624.1"/>
    <property type="molecule type" value="Genomic_DNA"/>
</dbReference>
<feature type="repeat" description="1" evidence="7">
    <location>
        <begin position="119"/>
        <end position="202"/>
    </location>
</feature>
<evidence type="ECO:0000256" key="1">
    <source>
        <dbReference type="ARBA" id="ARBA00010857"/>
    </source>
</evidence>
<dbReference type="NCBIfam" id="NF001658">
    <property type="entry name" value="PRK00423.1"/>
    <property type="match status" value="1"/>
</dbReference>
<dbReference type="PANTHER" id="PTHR11618:SF13">
    <property type="entry name" value="TRANSCRIPTION INITIATION FACTOR IIB"/>
    <property type="match status" value="1"/>
</dbReference>
<dbReference type="AlphaFoldDB" id="A0A8T4L521"/>
<dbReference type="SUPFAM" id="SSF57783">
    <property type="entry name" value="Zinc beta-ribbon"/>
    <property type="match status" value="1"/>
</dbReference>
<evidence type="ECO:0000256" key="4">
    <source>
        <dbReference type="ARBA" id="ARBA00023015"/>
    </source>
</evidence>
<evidence type="ECO:0000313" key="11">
    <source>
        <dbReference type="Proteomes" id="UP000675968"/>
    </source>
</evidence>
<keyword evidence="5 7" id="KW-0804">Transcription</keyword>
<dbReference type="InterPro" id="IPR023486">
    <property type="entry name" value="TFIIB_CS"/>
</dbReference>
<accession>A0A8T4L521</accession>
<comment type="function">
    <text evidence="6 7">Stabilizes TBP binding to an archaeal box-A promoter. Also responsible for recruiting RNA polymerase II to the pre-initiation complex (DNA-TBP-TFIIB).</text>
</comment>
<feature type="binding site" evidence="7">
    <location>
        <position position="25"/>
    </location>
    <ligand>
        <name>Zn(2+)</name>
        <dbReference type="ChEBI" id="CHEBI:29105"/>
    </ligand>
</feature>
<evidence type="ECO:0000313" key="10">
    <source>
        <dbReference type="EMBL" id="MBS3061624.1"/>
    </source>
</evidence>
<reference evidence="10" key="2">
    <citation type="submission" date="2021-05" db="EMBL/GenBank/DDBJ databases">
        <title>Protein family content uncovers lineage relationships and bacterial pathway maintenance mechanisms in DPANN archaea.</title>
        <authorList>
            <person name="Castelle C.J."/>
            <person name="Meheust R."/>
            <person name="Jaffe A.L."/>
            <person name="Seitz K."/>
            <person name="Gong X."/>
            <person name="Baker B.J."/>
            <person name="Banfield J.F."/>
        </authorList>
    </citation>
    <scope>NUCLEOTIDE SEQUENCE</scope>
    <source>
        <strain evidence="10">RIFCSPLOWO2_01_FULL_AR10_48_17</strain>
    </source>
</reference>
<dbReference type="InterPro" id="IPR036915">
    <property type="entry name" value="Cyclin-like_sf"/>
</dbReference>
<evidence type="ECO:0000256" key="2">
    <source>
        <dbReference type="ARBA" id="ARBA00013932"/>
    </source>
</evidence>
<feature type="binding site" evidence="7">
    <location>
        <position position="6"/>
    </location>
    <ligand>
        <name>Zn(2+)</name>
        <dbReference type="ChEBI" id="CHEBI:29105"/>
    </ligand>
</feature>
<keyword evidence="7" id="KW-0479">Metal-binding</keyword>
<evidence type="ECO:0000259" key="9">
    <source>
        <dbReference type="PROSITE" id="PS51134"/>
    </source>
</evidence>
<dbReference type="CDD" id="cd20549">
    <property type="entry name" value="CYCLIN_TFIIB_archaea_like_rpt1"/>
    <property type="match status" value="1"/>
</dbReference>
<dbReference type="GO" id="GO:0070897">
    <property type="term" value="P:transcription preinitiation complex assembly"/>
    <property type="evidence" value="ECO:0007669"/>
    <property type="project" value="InterPro"/>
</dbReference>
<dbReference type="Pfam" id="PF08271">
    <property type="entry name" value="Zn_Ribbon_TF"/>
    <property type="match status" value="1"/>
</dbReference>
<dbReference type="InterPro" id="IPR013763">
    <property type="entry name" value="Cyclin-like_dom"/>
</dbReference>
<keyword evidence="4 7" id="KW-0805">Transcription regulation</keyword>
<dbReference type="SMART" id="SM00385">
    <property type="entry name" value="CYCLIN"/>
    <property type="match status" value="2"/>
</dbReference>
<dbReference type="GO" id="GO:0003700">
    <property type="term" value="F:DNA-binding transcription factor activity"/>
    <property type="evidence" value="ECO:0007669"/>
    <property type="project" value="UniProtKB-UniRule"/>
</dbReference>
<dbReference type="Pfam" id="PF00382">
    <property type="entry name" value="TFIIB"/>
    <property type="match status" value="2"/>
</dbReference>
<dbReference type="CDD" id="cd20550">
    <property type="entry name" value="CYCLIN_TFIIB_archaea_like_rpt2"/>
    <property type="match status" value="1"/>
</dbReference>
<dbReference type="Gene3D" id="1.10.472.170">
    <property type="match status" value="1"/>
</dbReference>
<comment type="caution">
    <text evidence="10">The sequence shown here is derived from an EMBL/GenBank/DDBJ whole genome shotgun (WGS) entry which is preliminary data.</text>
</comment>
<dbReference type="GO" id="GO:0097550">
    <property type="term" value="C:transcription preinitiation complex"/>
    <property type="evidence" value="ECO:0007669"/>
    <property type="project" value="TreeGrafter"/>
</dbReference>
<evidence type="ECO:0000256" key="8">
    <source>
        <dbReference type="PROSITE-ProRule" id="PRU00469"/>
    </source>
</evidence>
<keyword evidence="8" id="KW-0863">Zinc-finger</keyword>
<dbReference type="GO" id="GO:0017025">
    <property type="term" value="F:TBP-class protein binding"/>
    <property type="evidence" value="ECO:0007669"/>
    <property type="project" value="InterPro"/>
</dbReference>
<evidence type="ECO:0000256" key="5">
    <source>
        <dbReference type="ARBA" id="ARBA00023163"/>
    </source>
</evidence>
<proteinExistence type="inferred from homology"/>
<dbReference type="HAMAP" id="MF_00383">
    <property type="entry name" value="TF2B_arch"/>
    <property type="match status" value="1"/>
</dbReference>
<dbReference type="PRINTS" id="PR00685">
    <property type="entry name" value="TIFACTORIIB"/>
</dbReference>
<name>A0A8T4L521_9ARCH</name>
<dbReference type="InterPro" id="IPR023484">
    <property type="entry name" value="TFIIB_arc"/>
</dbReference>
<feature type="binding site" evidence="7">
    <location>
        <position position="28"/>
    </location>
    <ligand>
        <name>Zn(2+)</name>
        <dbReference type="ChEBI" id="CHEBI:29105"/>
    </ligand>
</feature>
<sequence>MTEEKCPDCGSTKIVRDQERGEMICQSCGLVINDDMVDFGKEWRSFNSNQFDEVARSGSPMKYVKLNKGLVTMIDRRGTDLRGNKLSTKSRAQMYRLIKWHKRASISSSMQRNLSIALTELRRVASYLNIPESLIEAAALLYRKTVKKGLIRGRLIEAVVAAVLYTVCRTYNVPRTLNEMAEASGLTKKEIGRTYRFLVRELKLEVPLTNPIYYIPRFASELNLSGEVQEEGRKILEKAIGNGLISGRGPTGVAAAAVYIASLLKGERRTQKEVANVAGVTEVTIRNRYRELKKRLNIEVVA</sequence>
<dbReference type="GO" id="GO:0008270">
    <property type="term" value="F:zinc ion binding"/>
    <property type="evidence" value="ECO:0007669"/>
    <property type="project" value="UniProtKB-UniRule"/>
</dbReference>
<dbReference type="InterPro" id="IPR013150">
    <property type="entry name" value="TFIIB_cyclin"/>
</dbReference>
<dbReference type="InterPro" id="IPR013137">
    <property type="entry name" value="Znf_TFIIB"/>
</dbReference>
<dbReference type="InterPro" id="IPR000812">
    <property type="entry name" value="TFIIB"/>
</dbReference>
<reference evidence="10" key="1">
    <citation type="submission" date="2021-03" db="EMBL/GenBank/DDBJ databases">
        <authorList>
            <person name="Jaffe A."/>
        </authorList>
    </citation>
    <scope>NUCLEOTIDE SEQUENCE</scope>
    <source>
        <strain evidence="10">RIFCSPLOWO2_01_FULL_AR10_48_17</strain>
    </source>
</reference>
<dbReference type="FunFam" id="1.10.472.10:FF:000023">
    <property type="entry name" value="Transcription initiation factor IIB"/>
    <property type="match status" value="1"/>
</dbReference>
<dbReference type="PROSITE" id="PS51134">
    <property type="entry name" value="ZF_TFIIB"/>
    <property type="match status" value="1"/>
</dbReference>
<comment type="similarity">
    <text evidence="1 7">Belongs to the TFIIB family.</text>
</comment>